<evidence type="ECO:0000313" key="13">
    <source>
        <dbReference type="Proteomes" id="UP000887568"/>
    </source>
</evidence>
<proteinExistence type="inferred from homology"/>
<dbReference type="PROSITE" id="PS50262">
    <property type="entry name" value="G_PROTEIN_RECEP_F1_2"/>
    <property type="match status" value="1"/>
</dbReference>
<dbReference type="GeneID" id="119727703"/>
<organism evidence="12 13">
    <name type="scientific">Patiria miniata</name>
    <name type="common">Bat star</name>
    <name type="synonym">Asterina miniata</name>
    <dbReference type="NCBI Taxonomy" id="46514"/>
    <lineage>
        <taxon>Eukaryota</taxon>
        <taxon>Metazoa</taxon>
        <taxon>Echinodermata</taxon>
        <taxon>Eleutherozoa</taxon>
        <taxon>Asterozoa</taxon>
        <taxon>Asteroidea</taxon>
        <taxon>Valvatacea</taxon>
        <taxon>Valvatida</taxon>
        <taxon>Asterinidae</taxon>
        <taxon>Patiria</taxon>
    </lineage>
</organism>
<evidence type="ECO:0000256" key="8">
    <source>
        <dbReference type="ARBA" id="ARBA00023224"/>
    </source>
</evidence>
<keyword evidence="5 9" id="KW-0297">G-protein coupled receptor</keyword>
<keyword evidence="2" id="KW-1003">Cell membrane</keyword>
<dbReference type="InterPro" id="IPR000276">
    <property type="entry name" value="GPCR_Rhodpsn"/>
</dbReference>
<name>A0A913ZVT5_PATMI</name>
<sequence>MTHAFMPKQKAILNQNFHLLTKTGGNNNILDESTLFLSTLPATMETTSNAQMTTTSNSTAEATTVSTPFAIFVKILMETTPQEAEINTSSNSTTEGAVYPTASTPFAILVKTLLVIAIVPNLLLNPLMLVTLRRVTSIQPTTKIFMASLTLCDLCNSLWWILSLTSLLADTWLLGSFLCAANQVMLFLFTALSVSTLLLLTVDRYIAVSHPLRYPSIMTVFKSKIIVCSTWATIIVSSILINGINPFYTIQVIGHNKRFCAAETYDWRVYLILVYVGLQLLTILIMYARIALIARNQARRIAAENQAGNGQGGQRINTRSTSTIIIVTGTLIITWIPTLIRLAIASQNQWEPYVSYLAYMLTEAMLLSNGWMNVIIYYLRNKDLRRTLLGLLTDWRQRLSQRF</sequence>
<dbReference type="OMA" id="MAANFTH"/>
<comment type="similarity">
    <text evidence="9">Belongs to the G-protein coupled receptor 1 family.</text>
</comment>
<feature type="transmembrane region" description="Helical" evidence="10">
    <location>
        <begin position="144"/>
        <end position="162"/>
    </location>
</feature>
<evidence type="ECO:0000256" key="2">
    <source>
        <dbReference type="ARBA" id="ARBA00022475"/>
    </source>
</evidence>
<feature type="transmembrane region" description="Helical" evidence="10">
    <location>
        <begin position="223"/>
        <end position="247"/>
    </location>
</feature>
<protein>
    <recommendedName>
        <fullName evidence="11">G-protein coupled receptors family 1 profile domain-containing protein</fullName>
    </recommendedName>
</protein>
<reference evidence="12" key="1">
    <citation type="submission" date="2022-11" db="UniProtKB">
        <authorList>
            <consortium name="EnsemblMetazoa"/>
        </authorList>
    </citation>
    <scope>IDENTIFICATION</scope>
</reference>
<evidence type="ECO:0000256" key="4">
    <source>
        <dbReference type="ARBA" id="ARBA00022989"/>
    </source>
</evidence>
<dbReference type="PROSITE" id="PS00237">
    <property type="entry name" value="G_PROTEIN_RECEP_F1_1"/>
    <property type="match status" value="1"/>
</dbReference>
<dbReference type="EnsemblMetazoa" id="XM_038199719.1">
    <property type="protein sequence ID" value="XP_038055647.1"/>
    <property type="gene ID" value="LOC119727703"/>
</dbReference>
<dbReference type="AlphaFoldDB" id="A0A913ZVT5"/>
<dbReference type="Proteomes" id="UP000887568">
    <property type="component" value="Unplaced"/>
</dbReference>
<evidence type="ECO:0000256" key="5">
    <source>
        <dbReference type="ARBA" id="ARBA00023040"/>
    </source>
</evidence>
<dbReference type="InterPro" id="IPR017452">
    <property type="entry name" value="GPCR_Rhodpsn_7TM"/>
</dbReference>
<evidence type="ECO:0000256" key="10">
    <source>
        <dbReference type="SAM" id="Phobius"/>
    </source>
</evidence>
<accession>A0A913ZVT5</accession>
<evidence type="ECO:0000313" key="12">
    <source>
        <dbReference type="EnsemblMetazoa" id="XP_038055647.1"/>
    </source>
</evidence>
<evidence type="ECO:0000256" key="3">
    <source>
        <dbReference type="ARBA" id="ARBA00022692"/>
    </source>
</evidence>
<feature type="transmembrane region" description="Helical" evidence="10">
    <location>
        <begin position="267"/>
        <end position="290"/>
    </location>
</feature>
<feature type="transmembrane region" description="Helical" evidence="10">
    <location>
        <begin position="324"/>
        <end position="344"/>
    </location>
</feature>
<dbReference type="Pfam" id="PF00001">
    <property type="entry name" value="7tm_1"/>
    <property type="match status" value="1"/>
</dbReference>
<evidence type="ECO:0000259" key="11">
    <source>
        <dbReference type="PROSITE" id="PS50262"/>
    </source>
</evidence>
<evidence type="ECO:0000256" key="7">
    <source>
        <dbReference type="ARBA" id="ARBA00023170"/>
    </source>
</evidence>
<keyword evidence="7 9" id="KW-0675">Receptor</keyword>
<keyword evidence="3 9" id="KW-0812">Transmembrane</keyword>
<dbReference type="GO" id="GO:0004930">
    <property type="term" value="F:G protein-coupled receptor activity"/>
    <property type="evidence" value="ECO:0007669"/>
    <property type="project" value="UniProtKB-KW"/>
</dbReference>
<feature type="transmembrane region" description="Helical" evidence="10">
    <location>
        <begin position="356"/>
        <end position="379"/>
    </location>
</feature>
<keyword evidence="4 10" id="KW-1133">Transmembrane helix</keyword>
<dbReference type="CDD" id="cd00637">
    <property type="entry name" value="7tm_classA_rhodopsin-like"/>
    <property type="match status" value="1"/>
</dbReference>
<evidence type="ECO:0000256" key="6">
    <source>
        <dbReference type="ARBA" id="ARBA00023136"/>
    </source>
</evidence>
<dbReference type="GO" id="GO:0005886">
    <property type="term" value="C:plasma membrane"/>
    <property type="evidence" value="ECO:0007669"/>
    <property type="project" value="UniProtKB-SubCell"/>
</dbReference>
<dbReference type="OrthoDB" id="10042731at2759"/>
<comment type="subcellular location">
    <subcellularLocation>
        <location evidence="1">Cell membrane</location>
        <topology evidence="1">Multi-pass membrane protein</topology>
    </subcellularLocation>
</comment>
<dbReference type="RefSeq" id="XP_038055647.1">
    <property type="nucleotide sequence ID" value="XM_038199719.1"/>
</dbReference>
<feature type="domain" description="G-protein coupled receptors family 1 profile" evidence="11">
    <location>
        <begin position="124"/>
        <end position="377"/>
    </location>
</feature>
<dbReference type="Gene3D" id="1.20.1070.10">
    <property type="entry name" value="Rhodopsin 7-helix transmembrane proteins"/>
    <property type="match status" value="1"/>
</dbReference>
<feature type="transmembrane region" description="Helical" evidence="10">
    <location>
        <begin position="174"/>
        <end position="202"/>
    </location>
</feature>
<evidence type="ECO:0000256" key="9">
    <source>
        <dbReference type="RuleBase" id="RU000688"/>
    </source>
</evidence>
<evidence type="ECO:0000256" key="1">
    <source>
        <dbReference type="ARBA" id="ARBA00004651"/>
    </source>
</evidence>
<dbReference type="PRINTS" id="PR00237">
    <property type="entry name" value="GPCRRHODOPSN"/>
</dbReference>
<keyword evidence="13" id="KW-1185">Reference proteome</keyword>
<dbReference type="PANTHER" id="PTHR24249">
    <property type="entry name" value="HISTAMINE RECEPTOR-RELATED G-PROTEIN COUPLED RECEPTOR"/>
    <property type="match status" value="1"/>
</dbReference>
<dbReference type="InterPro" id="IPR050569">
    <property type="entry name" value="TAAR"/>
</dbReference>
<feature type="transmembrane region" description="Helical" evidence="10">
    <location>
        <begin position="108"/>
        <end position="132"/>
    </location>
</feature>
<dbReference type="SUPFAM" id="SSF81321">
    <property type="entry name" value="Family A G protein-coupled receptor-like"/>
    <property type="match status" value="1"/>
</dbReference>
<keyword evidence="8 9" id="KW-0807">Transducer</keyword>
<keyword evidence="6 10" id="KW-0472">Membrane</keyword>